<keyword evidence="2" id="KW-1185">Reference proteome</keyword>
<dbReference type="EMBL" id="BIFS01000001">
    <property type="protein sequence ID" value="GCE21894.1"/>
    <property type="molecule type" value="Genomic_DNA"/>
</dbReference>
<evidence type="ECO:0000313" key="1">
    <source>
        <dbReference type="EMBL" id="GCE21894.1"/>
    </source>
</evidence>
<protein>
    <recommendedName>
        <fullName evidence="3">AB hydrolase-1 domain-containing protein</fullName>
    </recommendedName>
</protein>
<dbReference type="Gene3D" id="3.40.50.1820">
    <property type="entry name" value="alpha/beta hydrolase"/>
    <property type="match status" value="1"/>
</dbReference>
<evidence type="ECO:0008006" key="3">
    <source>
        <dbReference type="Google" id="ProtNLM"/>
    </source>
</evidence>
<name>A0A402AS19_9CHLR</name>
<organism evidence="1 2">
    <name type="scientific">Dictyobacter kobayashii</name>
    <dbReference type="NCBI Taxonomy" id="2014872"/>
    <lineage>
        <taxon>Bacteria</taxon>
        <taxon>Bacillati</taxon>
        <taxon>Chloroflexota</taxon>
        <taxon>Ktedonobacteria</taxon>
        <taxon>Ktedonobacterales</taxon>
        <taxon>Dictyobacteraceae</taxon>
        <taxon>Dictyobacter</taxon>
    </lineage>
</organism>
<gene>
    <name evidence="1" type="ORF">KDK_56940</name>
</gene>
<dbReference type="SUPFAM" id="SSF53474">
    <property type="entry name" value="alpha/beta-Hydrolases"/>
    <property type="match status" value="1"/>
</dbReference>
<dbReference type="Proteomes" id="UP000287188">
    <property type="component" value="Unassembled WGS sequence"/>
</dbReference>
<accession>A0A402AS19</accession>
<dbReference type="AlphaFoldDB" id="A0A402AS19"/>
<dbReference type="InterPro" id="IPR029058">
    <property type="entry name" value="AB_hydrolase_fold"/>
</dbReference>
<comment type="caution">
    <text evidence="1">The sequence shown here is derived from an EMBL/GenBank/DDBJ whole genome shotgun (WGS) entry which is preliminary data.</text>
</comment>
<sequence length="85" mass="9236">MSVFADTEKEGELLPLLSKLAVPTLVVRADRALGSTLDERAWEEVQARLSAPSAAVEIAGASHNIHRTRFAEFMQVVDGFLNKGV</sequence>
<proteinExistence type="predicted"/>
<evidence type="ECO:0000313" key="2">
    <source>
        <dbReference type="Proteomes" id="UP000287188"/>
    </source>
</evidence>
<reference evidence="2" key="1">
    <citation type="submission" date="2018-12" db="EMBL/GenBank/DDBJ databases">
        <title>Tengunoibacter tsumagoiensis gen. nov., sp. nov., Dictyobacter kobayashii sp. nov., D. alpinus sp. nov., and D. joshuensis sp. nov. and description of Dictyobacteraceae fam. nov. within the order Ktedonobacterales isolated from Tengu-no-mugimeshi.</title>
        <authorList>
            <person name="Wang C.M."/>
            <person name="Zheng Y."/>
            <person name="Sakai Y."/>
            <person name="Toyoda A."/>
            <person name="Minakuchi Y."/>
            <person name="Abe K."/>
            <person name="Yokota A."/>
            <person name="Yabe S."/>
        </authorList>
    </citation>
    <scope>NUCLEOTIDE SEQUENCE [LARGE SCALE GENOMIC DNA]</scope>
    <source>
        <strain evidence="2">Uno11</strain>
    </source>
</reference>